<protein>
    <submittedName>
        <fullName evidence="1">Uncharacterized protein</fullName>
    </submittedName>
</protein>
<reference evidence="1" key="1">
    <citation type="journal article" date="2014" name="Int. J. Syst. Evol. Microbiol.">
        <title>Complete genome sequence of Corynebacterium casei LMG S-19264T (=DSM 44701T), isolated from a smear-ripened cheese.</title>
        <authorList>
            <consortium name="US DOE Joint Genome Institute (JGI-PGF)"/>
            <person name="Walter F."/>
            <person name="Albersmeier A."/>
            <person name="Kalinowski J."/>
            <person name="Ruckert C."/>
        </authorList>
    </citation>
    <scope>NUCLEOTIDE SEQUENCE</scope>
    <source>
        <strain evidence="1">JCM 4518</strain>
    </source>
</reference>
<sequence length="161" mass="16902">MTAVITMLEELRALAPLTAVEVAARFSARGWVPAGRLRDGVETSWDKNGIGAWIQPSGSGAVGVSFAVWIRDVDTSGYFDDLEAVYEQGARALADALPAIKGSSLAGHLADSPQRAEDEDEFIAVKRWTLGGLALTAGVVQHDTDLPVMVVIGLESSPGPG</sequence>
<dbReference type="AlphaFoldDB" id="A0A918WDF4"/>
<dbReference type="EMBL" id="BMUL01000030">
    <property type="protein sequence ID" value="GHB11396.1"/>
    <property type="molecule type" value="Genomic_DNA"/>
</dbReference>
<proteinExistence type="predicted"/>
<dbReference type="RefSeq" id="WP_189983627.1">
    <property type="nucleotide sequence ID" value="NZ_BMUL01000030.1"/>
</dbReference>
<keyword evidence="2" id="KW-1185">Reference proteome</keyword>
<evidence type="ECO:0000313" key="1">
    <source>
        <dbReference type="EMBL" id="GHB11396.1"/>
    </source>
</evidence>
<name>A0A918WDF4_9ACTN</name>
<reference evidence="1" key="2">
    <citation type="submission" date="2020-09" db="EMBL/GenBank/DDBJ databases">
        <authorList>
            <person name="Sun Q."/>
            <person name="Ohkuma M."/>
        </authorList>
    </citation>
    <scope>NUCLEOTIDE SEQUENCE</scope>
    <source>
        <strain evidence="1">JCM 4518</strain>
    </source>
</reference>
<accession>A0A918WDF4</accession>
<gene>
    <name evidence="1" type="ORF">GCM10010305_62630</name>
</gene>
<evidence type="ECO:0000313" key="2">
    <source>
        <dbReference type="Proteomes" id="UP000644020"/>
    </source>
</evidence>
<dbReference type="Proteomes" id="UP000644020">
    <property type="component" value="Unassembled WGS sequence"/>
</dbReference>
<organism evidence="1 2">
    <name type="scientific">Streptomyces termitum</name>
    <dbReference type="NCBI Taxonomy" id="67368"/>
    <lineage>
        <taxon>Bacteria</taxon>
        <taxon>Bacillati</taxon>
        <taxon>Actinomycetota</taxon>
        <taxon>Actinomycetes</taxon>
        <taxon>Kitasatosporales</taxon>
        <taxon>Streptomycetaceae</taxon>
        <taxon>Streptomyces</taxon>
    </lineage>
</organism>
<comment type="caution">
    <text evidence="1">The sequence shown here is derived from an EMBL/GenBank/DDBJ whole genome shotgun (WGS) entry which is preliminary data.</text>
</comment>